<comment type="caution">
    <text evidence="2">The sequence shown here is derived from an EMBL/GenBank/DDBJ whole genome shotgun (WGS) entry which is preliminary data.</text>
</comment>
<keyword evidence="1" id="KW-0472">Membrane</keyword>
<gene>
    <name evidence="2" type="ORF">KIL84_005397</name>
</gene>
<organism evidence="2 3">
    <name type="scientific">Mauremys mutica</name>
    <name type="common">yellowpond turtle</name>
    <dbReference type="NCBI Taxonomy" id="74926"/>
    <lineage>
        <taxon>Eukaryota</taxon>
        <taxon>Metazoa</taxon>
        <taxon>Chordata</taxon>
        <taxon>Craniata</taxon>
        <taxon>Vertebrata</taxon>
        <taxon>Euteleostomi</taxon>
        <taxon>Archelosauria</taxon>
        <taxon>Testudinata</taxon>
        <taxon>Testudines</taxon>
        <taxon>Cryptodira</taxon>
        <taxon>Durocryptodira</taxon>
        <taxon>Testudinoidea</taxon>
        <taxon>Geoemydidae</taxon>
        <taxon>Geoemydinae</taxon>
        <taxon>Mauremys</taxon>
    </lineage>
</organism>
<keyword evidence="1" id="KW-0812">Transmembrane</keyword>
<evidence type="ECO:0000313" key="2">
    <source>
        <dbReference type="EMBL" id="KAH1181671.1"/>
    </source>
</evidence>
<name>A0A9D3XLF8_9SAUR</name>
<accession>A0A9D3XLF8</accession>
<dbReference type="AlphaFoldDB" id="A0A9D3XLF8"/>
<keyword evidence="1" id="KW-1133">Transmembrane helix</keyword>
<dbReference type="Proteomes" id="UP000827986">
    <property type="component" value="Unassembled WGS sequence"/>
</dbReference>
<dbReference type="EMBL" id="JAHDVG010000468">
    <property type="protein sequence ID" value="KAH1181671.1"/>
    <property type="molecule type" value="Genomic_DNA"/>
</dbReference>
<feature type="transmembrane region" description="Helical" evidence="1">
    <location>
        <begin position="72"/>
        <end position="90"/>
    </location>
</feature>
<keyword evidence="3" id="KW-1185">Reference proteome</keyword>
<feature type="transmembrane region" description="Helical" evidence="1">
    <location>
        <begin position="96"/>
        <end position="119"/>
    </location>
</feature>
<protein>
    <submittedName>
        <fullName evidence="2">Uncharacterized protein</fullName>
    </submittedName>
</protein>
<proteinExistence type="predicted"/>
<sequence length="267" mass="29680">MSSAALTWIAFKAPGVFPTEAAFALFTGTCSCSNYPRSCSEGVGWRIFLLKISRLLEDPKRLRLESIFKWESLRLICFTGLFSSLIQGKYEVDSKAIFVALTIILTNIGLTFPLTAVMLSDNQNNAQKTLAEVAAEKVKSAYSQVVFPHGGYEEENDHRIQKMEGTKFVILRHQTFNEAQVTSDSAYGANKESLSAFVEDFETSISIDFPEDEEYVGEVLDCGSSDISVHGRTEEAQLADEKDDRNSSIPEVVITQADEVGDRQYLI</sequence>
<reference evidence="2" key="1">
    <citation type="submission" date="2021-09" db="EMBL/GenBank/DDBJ databases">
        <title>The genome of Mauremys mutica provides insights into the evolution of semi-aquatic lifestyle.</title>
        <authorList>
            <person name="Gong S."/>
            <person name="Gao Y."/>
        </authorList>
    </citation>
    <scope>NUCLEOTIDE SEQUENCE</scope>
    <source>
        <strain evidence="2">MM-2020</strain>
        <tissue evidence="2">Muscle</tissue>
    </source>
</reference>
<evidence type="ECO:0000313" key="3">
    <source>
        <dbReference type="Proteomes" id="UP000827986"/>
    </source>
</evidence>
<evidence type="ECO:0000256" key="1">
    <source>
        <dbReference type="SAM" id="Phobius"/>
    </source>
</evidence>